<comment type="caution">
    <text evidence="1">The sequence shown here is derived from an EMBL/GenBank/DDBJ whole genome shotgun (WGS) entry which is preliminary data.</text>
</comment>
<protein>
    <submittedName>
        <fullName evidence="1">DUF2591 family protein</fullName>
    </submittedName>
</protein>
<evidence type="ECO:0000313" key="2">
    <source>
        <dbReference type="Proteomes" id="UP000610459"/>
    </source>
</evidence>
<dbReference type="EMBL" id="JACYNR010000072">
    <property type="protein sequence ID" value="MBD8129346.1"/>
    <property type="molecule type" value="Genomic_DNA"/>
</dbReference>
<proteinExistence type="predicted"/>
<dbReference type="Proteomes" id="UP000610459">
    <property type="component" value="Unassembled WGS sequence"/>
</dbReference>
<name>A0ACC5PW47_ENTAG</name>
<keyword evidence="2" id="KW-1185">Reference proteome</keyword>
<evidence type="ECO:0000313" key="1">
    <source>
        <dbReference type="EMBL" id="MBD8129346.1"/>
    </source>
</evidence>
<sequence length="126" mass="13857">MNYAEMSDFEVNKAVAVALGGVATTDYRGLAIYDMGESQPLVVSQCMHSKGDFLPCNSWADAGPIIAENQISLVFDADLMIEPPAHWVMCRHVNNNGDVAEHYAQPNKPLRAAMIVFLMMQEQPNA</sequence>
<organism evidence="1 2">
    <name type="scientific">Enterobacter agglomerans</name>
    <name type="common">Erwinia herbicola</name>
    <name type="synonym">Pantoea agglomerans</name>
    <dbReference type="NCBI Taxonomy" id="549"/>
    <lineage>
        <taxon>Bacteria</taxon>
        <taxon>Pseudomonadati</taxon>
        <taxon>Pseudomonadota</taxon>
        <taxon>Gammaproteobacteria</taxon>
        <taxon>Enterobacterales</taxon>
        <taxon>Erwiniaceae</taxon>
        <taxon>Pantoea</taxon>
        <taxon>Pantoea agglomerans group</taxon>
    </lineage>
</organism>
<accession>A0ACC5PW47</accession>
<reference evidence="1 2" key="1">
    <citation type="journal article" date="2020" name="FEMS Microbiol. Ecol.">
        <title>Temporal dynamics of bacterial communities during seed development and maturation.</title>
        <authorList>
            <person name="Chesneau G."/>
            <person name="Torres-Cortes G."/>
            <person name="Briand M."/>
            <person name="Darrasse A."/>
            <person name="Preveaux A."/>
            <person name="Marais C."/>
            <person name="Jacques M.A."/>
            <person name="Shade A."/>
            <person name="Barret M."/>
        </authorList>
    </citation>
    <scope>NUCLEOTIDE SEQUENCE [LARGE SCALE GENOMIC DNA]</scope>
    <source>
        <strain evidence="1 2">CFBP13709</strain>
    </source>
</reference>
<gene>
    <name evidence="1" type="ORF">IFT41_24950</name>
</gene>